<dbReference type="Proteomes" id="UP000319578">
    <property type="component" value="Unassembled WGS sequence"/>
</dbReference>
<dbReference type="InterPro" id="IPR025291">
    <property type="entry name" value="DUF4153"/>
</dbReference>
<feature type="transmembrane region" description="Helical" evidence="1">
    <location>
        <begin position="158"/>
        <end position="182"/>
    </location>
</feature>
<feature type="transmembrane region" description="Helical" evidence="1">
    <location>
        <begin position="395"/>
        <end position="413"/>
    </location>
</feature>
<reference evidence="2 5" key="3">
    <citation type="submission" date="2019-06" db="EMBL/GenBank/DDBJ databases">
        <title>Whole genome shotgun sequence of Brevibacillus reuszeri NBRC 15719.</title>
        <authorList>
            <person name="Hosoyama A."/>
            <person name="Uohara A."/>
            <person name="Ohji S."/>
            <person name="Ichikawa N."/>
        </authorList>
    </citation>
    <scope>NUCLEOTIDE SEQUENCE [LARGE SCALE GENOMIC DNA]</scope>
    <source>
        <strain evidence="2 5">NBRC 15719</strain>
    </source>
</reference>
<feature type="transmembrane region" description="Helical" evidence="1">
    <location>
        <begin position="327"/>
        <end position="348"/>
    </location>
</feature>
<feature type="transmembrane region" description="Helical" evidence="1">
    <location>
        <begin position="300"/>
        <end position="321"/>
    </location>
</feature>
<dbReference type="STRING" id="54915.ADS79_27210"/>
<keyword evidence="1" id="KW-1133">Transmembrane helix</keyword>
<dbReference type="Proteomes" id="UP000036834">
    <property type="component" value="Unassembled WGS sequence"/>
</dbReference>
<dbReference type="Pfam" id="PF13687">
    <property type="entry name" value="DUF4153"/>
    <property type="match status" value="1"/>
</dbReference>
<reference evidence="3" key="2">
    <citation type="submission" date="2015-07" db="EMBL/GenBank/DDBJ databases">
        <title>MeaNS - Measles Nucleotide Surveillance Program.</title>
        <authorList>
            <person name="Tran T."/>
            <person name="Druce J."/>
        </authorList>
    </citation>
    <scope>NUCLEOTIDE SEQUENCE</scope>
    <source>
        <strain evidence="3">DSM 9887</strain>
    </source>
</reference>
<dbReference type="EMBL" id="LGIQ01000011">
    <property type="protein sequence ID" value="KNB69556.1"/>
    <property type="molecule type" value="Genomic_DNA"/>
</dbReference>
<evidence type="ECO:0000313" key="4">
    <source>
        <dbReference type="Proteomes" id="UP000036834"/>
    </source>
</evidence>
<evidence type="ECO:0000313" key="2">
    <source>
        <dbReference type="EMBL" id="GED71259.1"/>
    </source>
</evidence>
<feature type="transmembrane region" description="Helical" evidence="1">
    <location>
        <begin position="14"/>
        <end position="30"/>
    </location>
</feature>
<feature type="transmembrane region" description="Helical" evidence="1">
    <location>
        <begin position="208"/>
        <end position="230"/>
    </location>
</feature>
<feature type="transmembrane region" description="Helical" evidence="1">
    <location>
        <begin position="250"/>
        <end position="279"/>
    </location>
</feature>
<sequence length="495" mass="57148">MADGIQGLAGYRRLFWGALCIGFLGDFLFYGKAFGISYPLFLLAMYALFFWRARKRIPLTITSGHAFAWLLTVPILMLTFTFFLYANEFFHLINFVLVAFLFVVQTMLLTERHHSKWYTLGFVGEVLEAVLLYTLKYARLPFVMAKEWIKARVDREKYGVMTKVLAGMGISLPILLVVLGLLSHADSVFSYFLTEIPSMLFDWDTAELLFRLFLIGLFALVFFGYLYTLFGPREATVALPVKEGEKNKIVWDGIILVTLLTIINVVYAAFVFIQISYLFSGQETVLPAEMTYAEYAKNGFNELVTVTIINFMILLSTMHLASRAKPLLYRMIQILLSLLTVCTSFMLFSAYFRLSLYEEAYGYTHSRLLAHAFMIFLFVLFVIALIKIWRNGFSLIRSYAVVALIGYVVLNYMNMDAMIAKNNLNRYYMTGSIDIEYLTRLSYDAVPVIMELTRDQSVGDSMQDVLKYKREVLQDERSWQSFNLAKYRAEQYLQE</sequence>
<evidence type="ECO:0008006" key="6">
    <source>
        <dbReference type="Google" id="ProtNLM"/>
    </source>
</evidence>
<proteinExistence type="predicted"/>
<feature type="transmembrane region" description="Helical" evidence="1">
    <location>
        <begin position="36"/>
        <end position="54"/>
    </location>
</feature>
<reference evidence="4" key="1">
    <citation type="submission" date="2015-07" db="EMBL/GenBank/DDBJ databases">
        <title>Genome sequencing project for genomic taxonomy and phylogenomics of Bacillus-like bacteria.</title>
        <authorList>
            <person name="Liu B."/>
            <person name="Wang J."/>
            <person name="Zhu Y."/>
            <person name="Liu G."/>
            <person name="Chen Q."/>
            <person name="Chen Z."/>
            <person name="Lan J."/>
            <person name="Che J."/>
            <person name="Ge C."/>
            <person name="Shi H."/>
            <person name="Pan Z."/>
            <person name="Liu X."/>
        </authorList>
    </citation>
    <scope>NUCLEOTIDE SEQUENCE [LARGE SCALE GENOMIC DNA]</scope>
    <source>
        <strain evidence="4">DSM 9887</strain>
    </source>
</reference>
<keyword evidence="1" id="KW-0472">Membrane</keyword>
<feature type="transmembrane region" description="Helical" evidence="1">
    <location>
        <begin position="66"/>
        <end position="86"/>
    </location>
</feature>
<dbReference type="PATRIC" id="fig|54915.3.peg.4628"/>
<name>A0A0K9YLL6_9BACL</name>
<feature type="transmembrane region" description="Helical" evidence="1">
    <location>
        <begin position="92"/>
        <end position="110"/>
    </location>
</feature>
<protein>
    <recommendedName>
        <fullName evidence="6">DUF4173 domain-containing protein</fullName>
    </recommendedName>
</protein>
<dbReference type="EMBL" id="BJON01000020">
    <property type="protein sequence ID" value="GED71259.1"/>
    <property type="molecule type" value="Genomic_DNA"/>
</dbReference>
<gene>
    <name evidence="3" type="ORF">ADS79_27210</name>
    <name evidence="2" type="ORF">BRE01_49610</name>
</gene>
<dbReference type="RefSeq" id="WP_049741581.1">
    <property type="nucleotide sequence ID" value="NZ_BJON01000020.1"/>
</dbReference>
<keyword evidence="1" id="KW-0812">Transmembrane</keyword>
<accession>A0A0K9YLL6</accession>
<keyword evidence="5" id="KW-1185">Reference proteome</keyword>
<organism evidence="3 4">
    <name type="scientific">Brevibacillus reuszeri</name>
    <dbReference type="NCBI Taxonomy" id="54915"/>
    <lineage>
        <taxon>Bacteria</taxon>
        <taxon>Bacillati</taxon>
        <taxon>Bacillota</taxon>
        <taxon>Bacilli</taxon>
        <taxon>Bacillales</taxon>
        <taxon>Paenibacillaceae</taxon>
        <taxon>Brevibacillus</taxon>
    </lineage>
</organism>
<comment type="caution">
    <text evidence="3">The sequence shown here is derived from an EMBL/GenBank/DDBJ whole genome shotgun (WGS) entry which is preliminary data.</text>
</comment>
<evidence type="ECO:0000313" key="3">
    <source>
        <dbReference type="EMBL" id="KNB69556.1"/>
    </source>
</evidence>
<dbReference type="AlphaFoldDB" id="A0A0K9YLL6"/>
<evidence type="ECO:0000313" key="5">
    <source>
        <dbReference type="Proteomes" id="UP000319578"/>
    </source>
</evidence>
<evidence type="ECO:0000256" key="1">
    <source>
        <dbReference type="SAM" id="Phobius"/>
    </source>
</evidence>
<feature type="transmembrane region" description="Helical" evidence="1">
    <location>
        <begin position="368"/>
        <end position="389"/>
    </location>
</feature>